<sequence length="83" mass="8911">MLHILYFGHLVDALGSASEDFELPSSQTTVASLCAALAQRGAVWHSALIDNKSLKITVNKQFVDADSQLKDGDEVAFVAFMVG</sequence>
<dbReference type="Pfam" id="PF02597">
    <property type="entry name" value="ThiS"/>
    <property type="match status" value="1"/>
</dbReference>
<accession>A0A401JCK7</accession>
<name>A0A401JCK7_9PROT</name>
<keyword evidence="2" id="KW-1185">Reference proteome</keyword>
<dbReference type="InterPro" id="IPR003749">
    <property type="entry name" value="ThiS/MoaD-like"/>
</dbReference>
<dbReference type="InterPro" id="IPR012675">
    <property type="entry name" value="Beta-grasp_dom_sf"/>
</dbReference>
<dbReference type="Proteomes" id="UP000286806">
    <property type="component" value="Unassembled WGS sequence"/>
</dbReference>
<evidence type="ECO:0000313" key="2">
    <source>
        <dbReference type="Proteomes" id="UP000286806"/>
    </source>
</evidence>
<dbReference type="RefSeq" id="WP_189836307.1">
    <property type="nucleotide sequence ID" value="NZ_BGOW01000010.1"/>
</dbReference>
<comment type="caution">
    <text evidence="1">The sequence shown here is derived from an EMBL/GenBank/DDBJ whole genome shotgun (WGS) entry which is preliminary data.</text>
</comment>
<dbReference type="InterPro" id="IPR016155">
    <property type="entry name" value="Mopterin_synth/thiamin_S_b"/>
</dbReference>
<organism evidence="1 2">
    <name type="scientific">Sulfuriferula multivorans</name>
    <dbReference type="NCBI Taxonomy" id="1559896"/>
    <lineage>
        <taxon>Bacteria</taxon>
        <taxon>Pseudomonadati</taxon>
        <taxon>Pseudomonadota</taxon>
        <taxon>Betaproteobacteria</taxon>
        <taxon>Nitrosomonadales</taxon>
        <taxon>Sulfuricellaceae</taxon>
        <taxon>Sulfuriferula</taxon>
    </lineage>
</organism>
<reference evidence="1 2" key="1">
    <citation type="journal article" date="2019" name="Front. Microbiol.">
        <title>Genomes of Neutrophilic Sulfur-Oxidizing Chemolithoautotrophs Representing 9 Proteobacterial Species From 8 Genera.</title>
        <authorList>
            <person name="Watanabe T."/>
            <person name="Kojima H."/>
            <person name="Umezawa K."/>
            <person name="Hori C."/>
            <person name="Takasuka T.E."/>
            <person name="Kato Y."/>
            <person name="Fukui M."/>
        </authorList>
    </citation>
    <scope>NUCLEOTIDE SEQUENCE [LARGE SCALE GENOMIC DNA]</scope>
    <source>
        <strain evidence="1 2">TTN</strain>
    </source>
</reference>
<protein>
    <submittedName>
        <fullName evidence="1">Molybdenum cofactor biosynthesis protein MoaD</fullName>
    </submittedName>
</protein>
<dbReference type="SUPFAM" id="SSF54285">
    <property type="entry name" value="MoaD/ThiS"/>
    <property type="match status" value="1"/>
</dbReference>
<proteinExistence type="predicted"/>
<dbReference type="EMBL" id="BGOW01000010">
    <property type="protein sequence ID" value="GBL45391.1"/>
    <property type="molecule type" value="Genomic_DNA"/>
</dbReference>
<evidence type="ECO:0000313" key="1">
    <source>
        <dbReference type="EMBL" id="GBL45391.1"/>
    </source>
</evidence>
<dbReference type="AlphaFoldDB" id="A0A401JCK7"/>
<dbReference type="CDD" id="cd00754">
    <property type="entry name" value="Ubl_MoaD"/>
    <property type="match status" value="1"/>
</dbReference>
<gene>
    <name evidence="1" type="ORF">SFMTTN_1198</name>
</gene>
<dbReference type="Gene3D" id="3.10.20.30">
    <property type="match status" value="1"/>
</dbReference>